<dbReference type="PANTHER" id="PTHR43342:SF2">
    <property type="entry name" value="POTENTIAL NAD-REDUCING HYDROGENASE SUBUNIT"/>
    <property type="match status" value="1"/>
</dbReference>
<dbReference type="Gene3D" id="1.10.10.1590">
    <property type="entry name" value="NADH-quinone oxidoreductase subunit E"/>
    <property type="match status" value="1"/>
</dbReference>
<dbReference type="GO" id="GO:0016491">
    <property type="term" value="F:oxidoreductase activity"/>
    <property type="evidence" value="ECO:0007669"/>
    <property type="project" value="InterPro"/>
</dbReference>
<dbReference type="InterPro" id="IPR036249">
    <property type="entry name" value="Thioredoxin-like_sf"/>
</dbReference>
<feature type="binding site" evidence="7">
    <location>
        <position position="139"/>
    </location>
    <ligand>
        <name>[2Fe-2S] cluster</name>
        <dbReference type="ChEBI" id="CHEBI:190135"/>
    </ligand>
</feature>
<dbReference type="SUPFAM" id="SSF52833">
    <property type="entry name" value="Thioredoxin-like"/>
    <property type="match status" value="1"/>
</dbReference>
<evidence type="ECO:0000256" key="6">
    <source>
        <dbReference type="ARBA" id="ARBA00034078"/>
    </source>
</evidence>
<keyword evidence="4 7" id="KW-0408">Iron</keyword>
<evidence type="ECO:0000256" key="4">
    <source>
        <dbReference type="ARBA" id="ARBA00023004"/>
    </source>
</evidence>
<dbReference type="PATRIC" id="fig|93930.3.peg.1591"/>
<feature type="binding site" evidence="7">
    <location>
        <position position="103"/>
    </location>
    <ligand>
        <name>[2Fe-2S] cluster</name>
        <dbReference type="ChEBI" id="CHEBI:190135"/>
    </ligand>
</feature>
<evidence type="ECO:0000256" key="7">
    <source>
        <dbReference type="PIRSR" id="PIRSR000216-1"/>
    </source>
</evidence>
<keyword evidence="5 7" id="KW-0411">Iron-sulfur</keyword>
<keyword evidence="2 7" id="KW-0001">2Fe-2S</keyword>
<dbReference type="PIRSF" id="PIRSF000216">
    <property type="entry name" value="NADH_DH_24kDa"/>
    <property type="match status" value="1"/>
</dbReference>
<dbReference type="GO" id="GO:0046872">
    <property type="term" value="F:metal ion binding"/>
    <property type="evidence" value="ECO:0007669"/>
    <property type="project" value="UniProtKB-KW"/>
</dbReference>
<dbReference type="Gene3D" id="3.40.30.10">
    <property type="entry name" value="Glutaredoxin"/>
    <property type="match status" value="1"/>
</dbReference>
<evidence type="ECO:0000256" key="3">
    <source>
        <dbReference type="ARBA" id="ARBA00022723"/>
    </source>
</evidence>
<dbReference type="CDD" id="cd03064">
    <property type="entry name" value="TRX_Fd_NuoE"/>
    <property type="match status" value="1"/>
</dbReference>
<dbReference type="InterPro" id="IPR002023">
    <property type="entry name" value="NuoE-like"/>
</dbReference>
<dbReference type="GO" id="GO:0051537">
    <property type="term" value="F:2 iron, 2 sulfur cluster binding"/>
    <property type="evidence" value="ECO:0007669"/>
    <property type="project" value="UniProtKB-KW"/>
</dbReference>
<evidence type="ECO:0000256" key="2">
    <source>
        <dbReference type="ARBA" id="ARBA00022714"/>
    </source>
</evidence>
<dbReference type="FunFam" id="1.10.10.1590:FF:000001">
    <property type="entry name" value="NADH-quinone oxidoreductase subunit E"/>
    <property type="match status" value="1"/>
</dbReference>
<organism evidence="8 9">
    <name type="scientific">Thermotoga petrophila</name>
    <dbReference type="NCBI Taxonomy" id="93929"/>
    <lineage>
        <taxon>Bacteria</taxon>
        <taxon>Thermotogati</taxon>
        <taxon>Thermotogota</taxon>
        <taxon>Thermotogae</taxon>
        <taxon>Thermotogales</taxon>
        <taxon>Thermotogaceae</taxon>
        <taxon>Thermotoga</taxon>
    </lineage>
</organism>
<dbReference type="InterPro" id="IPR042128">
    <property type="entry name" value="NuoE_dom"/>
</dbReference>
<dbReference type="InterPro" id="IPR041921">
    <property type="entry name" value="NuoE_N"/>
</dbReference>
<accession>A0A124FG09</accession>
<evidence type="ECO:0000313" key="9">
    <source>
        <dbReference type="Proteomes" id="UP000058636"/>
    </source>
</evidence>
<reference evidence="8 9" key="1">
    <citation type="journal article" date="2015" name="MBio">
        <title>Genome-Resolved Metagenomic Analysis Reveals Roles for Candidate Phyla and Other Microbial Community Members in Biogeochemical Transformations in Oil Reservoirs.</title>
        <authorList>
            <person name="Hu P."/>
            <person name="Tom L."/>
            <person name="Singh A."/>
            <person name="Thomas B.C."/>
            <person name="Baker B.J."/>
            <person name="Piceno Y.M."/>
            <person name="Andersen G.L."/>
            <person name="Banfield J.F."/>
        </authorList>
    </citation>
    <scope>NUCLEOTIDE SEQUENCE [LARGE SCALE GENOMIC DNA]</scope>
    <source>
        <strain evidence="8">46_26</strain>
    </source>
</reference>
<evidence type="ECO:0000313" key="8">
    <source>
        <dbReference type="EMBL" id="KUK23156.1"/>
    </source>
</evidence>
<dbReference type="Proteomes" id="UP000058636">
    <property type="component" value="Unassembled WGS sequence"/>
</dbReference>
<dbReference type="PROSITE" id="PS01099">
    <property type="entry name" value="COMPLEX1_24K"/>
    <property type="match status" value="1"/>
</dbReference>
<keyword evidence="3 7" id="KW-0479">Metal-binding</keyword>
<name>A0A124FG09_9THEM</name>
<comment type="caution">
    <text evidence="8">The sequence shown here is derived from an EMBL/GenBank/DDBJ whole genome shotgun (WGS) entry which is preliminary data.</text>
</comment>
<protein>
    <submittedName>
        <fullName evidence="8">NADP-reducing hydrogenase, subunit A</fullName>
    </submittedName>
</protein>
<comment type="cofactor">
    <cofactor evidence="6">
        <name>[2Fe-2S] cluster</name>
        <dbReference type="ChEBI" id="CHEBI:190135"/>
    </cofactor>
</comment>
<evidence type="ECO:0000256" key="5">
    <source>
        <dbReference type="ARBA" id="ARBA00023014"/>
    </source>
</evidence>
<sequence length="176" mass="19958">MKKFPINSDQEVAVLVKSKEELFKELENFIEENGYEGKKDALIQVLHKAQELFGYLPADVLEYISDKLDVPLSKVYGVVTFYNFFSTKPKGKHQIKVCLGTACYVKGADRIFERFLEELKVNPDEPTSDGMFSVHGVRCLGACSMAPVVMVDEDDFYGRVTPDMVPQIISKYKREG</sequence>
<evidence type="ECO:0000256" key="1">
    <source>
        <dbReference type="ARBA" id="ARBA00010643"/>
    </source>
</evidence>
<comment type="cofactor">
    <cofactor evidence="7">
        <name>[2Fe-2S] cluster</name>
        <dbReference type="ChEBI" id="CHEBI:190135"/>
    </cofactor>
    <text evidence="7">Binds 1 [2Fe-2S] cluster.</text>
</comment>
<proteinExistence type="inferred from homology"/>
<feature type="binding site" evidence="7">
    <location>
        <position position="143"/>
    </location>
    <ligand>
        <name>[2Fe-2S] cluster</name>
        <dbReference type="ChEBI" id="CHEBI:190135"/>
    </ligand>
</feature>
<dbReference type="AlphaFoldDB" id="A0A124FG09"/>
<dbReference type="PANTHER" id="PTHR43342">
    <property type="entry name" value="NADH-QUINONE OXIDOREDUCTASE, E SUBUNIT"/>
    <property type="match status" value="1"/>
</dbReference>
<dbReference type="EMBL" id="LGFG01000046">
    <property type="protein sequence ID" value="KUK23156.1"/>
    <property type="molecule type" value="Genomic_DNA"/>
</dbReference>
<dbReference type="Pfam" id="PF01257">
    <property type="entry name" value="2Fe-2S_thioredx"/>
    <property type="match status" value="1"/>
</dbReference>
<comment type="similarity">
    <text evidence="1">Belongs to the complex I 24 kDa subunit family.</text>
</comment>
<gene>
    <name evidence="8" type="ORF">XD57_0739</name>
</gene>
<feature type="binding site" evidence="7">
    <location>
        <position position="98"/>
    </location>
    <ligand>
        <name>[2Fe-2S] cluster</name>
        <dbReference type="ChEBI" id="CHEBI:190135"/>
    </ligand>
</feature>
<dbReference type="InterPro" id="IPR028431">
    <property type="entry name" value="NADP_DH_HndA-like"/>
</dbReference>